<feature type="transmembrane region" description="Helical" evidence="20">
    <location>
        <begin position="131"/>
        <end position="156"/>
    </location>
</feature>
<dbReference type="InterPro" id="IPR011701">
    <property type="entry name" value="MFS"/>
</dbReference>
<evidence type="ECO:0000256" key="13">
    <source>
        <dbReference type="ARBA" id="ARBA00036178"/>
    </source>
</evidence>
<keyword evidence="6" id="KW-0769">Symport</keyword>
<feature type="transmembrane region" description="Helical" evidence="20">
    <location>
        <begin position="296"/>
        <end position="319"/>
    </location>
</feature>
<dbReference type="SUPFAM" id="SSF103473">
    <property type="entry name" value="MFS general substrate transporter"/>
    <property type="match status" value="1"/>
</dbReference>
<keyword evidence="9" id="KW-0325">Glycoprotein</keyword>
<dbReference type="Gene3D" id="1.20.1250.20">
    <property type="entry name" value="MFS general substrate transporter like domains"/>
    <property type="match status" value="1"/>
</dbReference>
<keyword evidence="5" id="KW-0732">Signal</keyword>
<reference evidence="21" key="1">
    <citation type="journal article" date="2022" name="bioRxiv">
        <title>Sequencing and chromosome-scale assembly of the giantPleurodeles waltlgenome.</title>
        <authorList>
            <person name="Brown T."/>
            <person name="Elewa A."/>
            <person name="Iarovenko S."/>
            <person name="Subramanian E."/>
            <person name="Araus A.J."/>
            <person name="Petzold A."/>
            <person name="Susuki M."/>
            <person name="Suzuki K.-i.T."/>
            <person name="Hayashi T."/>
            <person name="Toyoda A."/>
            <person name="Oliveira C."/>
            <person name="Osipova E."/>
            <person name="Leigh N.D."/>
            <person name="Simon A."/>
            <person name="Yun M.H."/>
        </authorList>
    </citation>
    <scope>NUCLEOTIDE SEQUENCE</scope>
    <source>
        <strain evidence="21">20211129_DDA</strain>
        <tissue evidence="21">Liver</tissue>
    </source>
</reference>
<comment type="similarity">
    <text evidence="16">Belongs to the major facilitator superfamily. SLC46A family.</text>
</comment>
<feature type="transmembrane region" description="Helical" evidence="20">
    <location>
        <begin position="258"/>
        <end position="284"/>
    </location>
</feature>
<comment type="catalytic activity">
    <reaction evidence="11">
        <text>dehydroepiandrosterone 3-sulfate(out) + n H(+)(out) = dehydroepiandrosterone 3-sulfate(in) + n H(+)(in)</text>
        <dbReference type="Rhea" id="RHEA:75487"/>
        <dbReference type="ChEBI" id="CHEBI:15378"/>
        <dbReference type="ChEBI" id="CHEBI:57905"/>
    </reaction>
</comment>
<comment type="catalytic activity">
    <reaction evidence="15">
        <text>glycocholate(out) + n H(+)(out) = glycocholate(in) + n H(+)(in)</text>
        <dbReference type="Rhea" id="RHEA:75503"/>
        <dbReference type="ChEBI" id="CHEBI:15378"/>
        <dbReference type="ChEBI" id="CHEBI:29746"/>
    </reaction>
</comment>
<evidence type="ECO:0000256" key="2">
    <source>
        <dbReference type="ARBA" id="ARBA00004236"/>
    </source>
</evidence>
<dbReference type="GO" id="GO:0005765">
    <property type="term" value="C:lysosomal membrane"/>
    <property type="evidence" value="ECO:0007669"/>
    <property type="project" value="UniProtKB-SubCell"/>
</dbReference>
<sequence length="463" mass="51404">MKKFRLVEPVVVLYCFASYLTFPLLQQYVYRRLWQETTNSSFGENKTSNDCETNKSSPFYIDQKEVQKKASLFSMTMDLSGLIPSLLVTLVIVAYGDRHGRKTSLFLPSLGGFVTSSFYFAISYFSWPLYIFFISAVLTGFLGGFATFLGGCFSYAADISLGAKQKTIRIALIDTILGVSSGLAGILSGYFIENFGFTWSFVTACILHFANMVYIIFFLQETVNKSETQAHAFSAEGFKEVFSGVFLLFKNASCKKRFLIISMLFAFMAYLFGQYGAFSIFTLYELASPLCWDAVLIGWGSSLNTLVFVTSFLGVFLFTRCLKEPFIIFIGLFSWTTGMLMTAFANTTLLMFLVRVAILLAFMPFPILRSMMSKVVLDSEQGALFACIACLESLTGTVAGVVFSSVYAATVLWLPGFSFFLSAGLILIPLSLVCAIICVGYEEENRHVLLVNEEEPDGGDTLS</sequence>
<evidence type="ECO:0000256" key="20">
    <source>
        <dbReference type="SAM" id="Phobius"/>
    </source>
</evidence>
<feature type="transmembrane region" description="Helical" evidence="20">
    <location>
        <begin position="326"/>
        <end position="344"/>
    </location>
</feature>
<dbReference type="EMBL" id="JANPWB010000012">
    <property type="protein sequence ID" value="KAJ1114059.1"/>
    <property type="molecule type" value="Genomic_DNA"/>
</dbReference>
<dbReference type="Proteomes" id="UP001066276">
    <property type="component" value="Chromosome 8"/>
</dbReference>
<keyword evidence="3" id="KW-0813">Transport</keyword>
<evidence type="ECO:0000256" key="1">
    <source>
        <dbReference type="ARBA" id="ARBA00004155"/>
    </source>
</evidence>
<evidence type="ECO:0000256" key="14">
    <source>
        <dbReference type="ARBA" id="ARBA00036498"/>
    </source>
</evidence>
<proteinExistence type="inferred from homology"/>
<dbReference type="PANTHER" id="PTHR23507:SF9">
    <property type="entry name" value="LYSOSOMAL PROTON-COUPLED STEROID CONJUGATE AND BILE ACID SYMPORTER SLC46A3"/>
    <property type="match status" value="1"/>
</dbReference>
<evidence type="ECO:0000313" key="22">
    <source>
        <dbReference type="Proteomes" id="UP001066276"/>
    </source>
</evidence>
<dbReference type="InterPro" id="IPR036259">
    <property type="entry name" value="MFS_trans_sf"/>
</dbReference>
<feature type="transmembrane region" description="Helical" evidence="20">
    <location>
        <begin position="383"/>
        <end position="407"/>
    </location>
</feature>
<feature type="transmembrane region" description="Helical" evidence="20">
    <location>
        <begin position="419"/>
        <end position="441"/>
    </location>
</feature>
<evidence type="ECO:0000256" key="17">
    <source>
        <dbReference type="ARBA" id="ARBA00040938"/>
    </source>
</evidence>
<comment type="catalytic activity">
    <reaction evidence="14">
        <text>25-hydroxyvitamin D3 sulfate(out) + n H(+)(out) = 25-hydroxyvitamin D3 sulfate(in) + n H(+)(in)</text>
        <dbReference type="Rhea" id="RHEA:75491"/>
        <dbReference type="ChEBI" id="CHEBI:15378"/>
        <dbReference type="ChEBI" id="CHEBI:194336"/>
    </reaction>
</comment>
<dbReference type="PANTHER" id="PTHR23507">
    <property type="entry name" value="ZGC:174356"/>
    <property type="match status" value="1"/>
</dbReference>
<evidence type="ECO:0000256" key="18">
    <source>
        <dbReference type="ARBA" id="ARBA00042515"/>
    </source>
</evidence>
<evidence type="ECO:0000256" key="19">
    <source>
        <dbReference type="ARBA" id="ARBA00048746"/>
    </source>
</evidence>
<dbReference type="GO" id="GO:0034486">
    <property type="term" value="P:vacuolar transmembrane transport"/>
    <property type="evidence" value="ECO:0007669"/>
    <property type="project" value="TreeGrafter"/>
</dbReference>
<feature type="transmembrane region" description="Helical" evidence="20">
    <location>
        <begin position="105"/>
        <end position="125"/>
    </location>
</feature>
<feature type="transmembrane region" description="Helical" evidence="20">
    <location>
        <begin position="12"/>
        <end position="30"/>
    </location>
</feature>
<comment type="catalytic activity">
    <reaction evidence="12">
        <text>cholate(out) + n H(+)(out) = cholate(in) + n H(+)(in)</text>
        <dbReference type="Rhea" id="RHEA:75499"/>
        <dbReference type="ChEBI" id="CHEBI:15378"/>
        <dbReference type="ChEBI" id="CHEBI:29747"/>
    </reaction>
</comment>
<keyword evidence="22" id="KW-1185">Reference proteome</keyword>
<evidence type="ECO:0000256" key="12">
    <source>
        <dbReference type="ARBA" id="ARBA00035844"/>
    </source>
</evidence>
<feature type="transmembrane region" description="Helical" evidence="20">
    <location>
        <begin position="168"/>
        <end position="192"/>
    </location>
</feature>
<dbReference type="GO" id="GO:0015293">
    <property type="term" value="F:symporter activity"/>
    <property type="evidence" value="ECO:0007669"/>
    <property type="project" value="UniProtKB-KW"/>
</dbReference>
<name>A0AAV7NF20_PLEWA</name>
<evidence type="ECO:0000256" key="7">
    <source>
        <dbReference type="ARBA" id="ARBA00022989"/>
    </source>
</evidence>
<comment type="catalytic activity">
    <reaction evidence="19">
        <text>taurocholate(out) + n H(+)(out) = taurocholate(in) + n H(+)(in)</text>
        <dbReference type="Rhea" id="RHEA:75507"/>
        <dbReference type="ChEBI" id="CHEBI:15378"/>
        <dbReference type="ChEBI" id="CHEBI:36257"/>
    </reaction>
</comment>
<keyword evidence="10" id="KW-0458">Lysosome</keyword>
<evidence type="ECO:0000256" key="3">
    <source>
        <dbReference type="ARBA" id="ARBA00022448"/>
    </source>
</evidence>
<dbReference type="AlphaFoldDB" id="A0AAV7NF20"/>
<evidence type="ECO:0000256" key="16">
    <source>
        <dbReference type="ARBA" id="ARBA00038227"/>
    </source>
</evidence>
<evidence type="ECO:0000256" key="5">
    <source>
        <dbReference type="ARBA" id="ARBA00022729"/>
    </source>
</evidence>
<keyword evidence="8 20" id="KW-0472">Membrane</keyword>
<comment type="catalytic activity">
    <reaction evidence="13">
        <text>estrone 3-sulfate(out) + n H(+)(out) = estrone 3-sulfate(in) + n H(+)(in)</text>
        <dbReference type="Rhea" id="RHEA:75483"/>
        <dbReference type="ChEBI" id="CHEBI:15378"/>
        <dbReference type="ChEBI" id="CHEBI:60050"/>
    </reaction>
</comment>
<feature type="transmembrane region" description="Helical" evidence="20">
    <location>
        <begin position="72"/>
        <end position="93"/>
    </location>
</feature>
<comment type="caution">
    <text evidence="21">The sequence shown here is derived from an EMBL/GenBank/DDBJ whole genome shotgun (WGS) entry which is preliminary data.</text>
</comment>
<evidence type="ECO:0000256" key="11">
    <source>
        <dbReference type="ARBA" id="ARBA00035788"/>
    </source>
</evidence>
<evidence type="ECO:0000256" key="4">
    <source>
        <dbReference type="ARBA" id="ARBA00022692"/>
    </source>
</evidence>
<evidence type="ECO:0000256" key="15">
    <source>
        <dbReference type="ARBA" id="ARBA00036597"/>
    </source>
</evidence>
<evidence type="ECO:0000256" key="8">
    <source>
        <dbReference type="ARBA" id="ARBA00023136"/>
    </source>
</evidence>
<dbReference type="InterPro" id="IPR001958">
    <property type="entry name" value="Tet-R_TetA/multi-R_MdtG-like"/>
</dbReference>
<feature type="transmembrane region" description="Helical" evidence="20">
    <location>
        <begin position="198"/>
        <end position="219"/>
    </location>
</feature>
<accession>A0AAV7NF20</accession>
<organism evidence="21 22">
    <name type="scientific">Pleurodeles waltl</name>
    <name type="common">Iberian ribbed newt</name>
    <dbReference type="NCBI Taxonomy" id="8319"/>
    <lineage>
        <taxon>Eukaryota</taxon>
        <taxon>Metazoa</taxon>
        <taxon>Chordata</taxon>
        <taxon>Craniata</taxon>
        <taxon>Vertebrata</taxon>
        <taxon>Euteleostomi</taxon>
        <taxon>Amphibia</taxon>
        <taxon>Batrachia</taxon>
        <taxon>Caudata</taxon>
        <taxon>Salamandroidea</taxon>
        <taxon>Salamandridae</taxon>
        <taxon>Pleurodelinae</taxon>
        <taxon>Pleurodeles</taxon>
    </lineage>
</organism>
<evidence type="ECO:0000256" key="10">
    <source>
        <dbReference type="ARBA" id="ARBA00023228"/>
    </source>
</evidence>
<dbReference type="PRINTS" id="PR01035">
    <property type="entry name" value="TCRTETA"/>
</dbReference>
<gene>
    <name evidence="21" type="ORF">NDU88_002298</name>
</gene>
<comment type="subcellular location">
    <subcellularLocation>
        <location evidence="2">Cell membrane</location>
    </subcellularLocation>
    <subcellularLocation>
        <location evidence="1">Lysosome membrane</location>
        <topology evidence="1">Multi-pass membrane protein</topology>
    </subcellularLocation>
</comment>
<keyword evidence="7 20" id="KW-1133">Transmembrane helix</keyword>
<evidence type="ECO:0000313" key="21">
    <source>
        <dbReference type="EMBL" id="KAJ1114059.1"/>
    </source>
</evidence>
<evidence type="ECO:0000256" key="9">
    <source>
        <dbReference type="ARBA" id="ARBA00023180"/>
    </source>
</evidence>
<evidence type="ECO:0000256" key="6">
    <source>
        <dbReference type="ARBA" id="ARBA00022847"/>
    </source>
</evidence>
<protein>
    <recommendedName>
        <fullName evidence="17">Lysosomal proton-coupled steroid conjugate and bile acid symporter SLC46A3</fullName>
    </recommendedName>
    <alternativeName>
        <fullName evidence="18">Solute carrier family 46 member 3</fullName>
    </alternativeName>
</protein>
<keyword evidence="4 20" id="KW-0812">Transmembrane</keyword>
<feature type="transmembrane region" description="Helical" evidence="20">
    <location>
        <begin position="350"/>
        <end position="371"/>
    </location>
</feature>
<dbReference type="Pfam" id="PF07690">
    <property type="entry name" value="MFS_1"/>
    <property type="match status" value="1"/>
</dbReference>